<dbReference type="EMBL" id="MN740207">
    <property type="protein sequence ID" value="QHT93396.1"/>
    <property type="molecule type" value="Genomic_DNA"/>
</dbReference>
<evidence type="ECO:0000313" key="1">
    <source>
        <dbReference type="EMBL" id="QHT93396.1"/>
    </source>
</evidence>
<accession>A0A6C0ILT3</accession>
<organism evidence="1">
    <name type="scientific">viral metagenome</name>
    <dbReference type="NCBI Taxonomy" id="1070528"/>
    <lineage>
        <taxon>unclassified sequences</taxon>
        <taxon>metagenomes</taxon>
        <taxon>organismal metagenomes</taxon>
    </lineage>
</organism>
<reference evidence="1" key="1">
    <citation type="journal article" date="2020" name="Nature">
        <title>Giant virus diversity and host interactions through global metagenomics.</title>
        <authorList>
            <person name="Schulz F."/>
            <person name="Roux S."/>
            <person name="Paez-Espino D."/>
            <person name="Jungbluth S."/>
            <person name="Walsh D.A."/>
            <person name="Denef V.J."/>
            <person name="McMahon K.D."/>
            <person name="Konstantinidis K.T."/>
            <person name="Eloe-Fadrosh E.A."/>
            <person name="Kyrpides N.C."/>
            <person name="Woyke T."/>
        </authorList>
    </citation>
    <scope>NUCLEOTIDE SEQUENCE</scope>
    <source>
        <strain evidence="1">GVMAG-M-3300024252-29</strain>
    </source>
</reference>
<proteinExistence type="predicted"/>
<sequence length="150" mass="18079">MQNEEELKPIEIVSPAENSLWDERCRQLKEHNSYVVRQLYFPYNMDKWYAKEKEICRDFNLRIQRLNKIRKDHWEMRIKKRFLELVETYNEKNVLNDDLSTSVSVVSMDYMLEDSDVEAIETNSTLDTDIPVEQTTLMSNLTKTINKFFE</sequence>
<name>A0A6C0ILT3_9ZZZZ</name>
<dbReference type="AlphaFoldDB" id="A0A6C0ILT3"/>
<protein>
    <submittedName>
        <fullName evidence="1">Uncharacterized protein</fullName>
    </submittedName>
</protein>